<dbReference type="OrthoDB" id="10250354at2759"/>
<proteinExistence type="predicted"/>
<dbReference type="InterPro" id="IPR036869">
    <property type="entry name" value="J_dom_sf"/>
</dbReference>
<reference evidence="4" key="1">
    <citation type="submission" date="2025-08" db="UniProtKB">
        <authorList>
            <consortium name="RefSeq"/>
        </authorList>
    </citation>
    <scope>IDENTIFICATION</scope>
    <source>
        <tissue evidence="4">Leaf</tissue>
    </source>
</reference>
<dbReference type="SMART" id="SM00271">
    <property type="entry name" value="DnaJ"/>
    <property type="match status" value="1"/>
</dbReference>
<dbReference type="Gene3D" id="1.10.287.110">
    <property type="entry name" value="DnaJ domain"/>
    <property type="match status" value="1"/>
</dbReference>
<evidence type="ECO:0000313" key="4">
    <source>
        <dbReference type="RefSeq" id="XP_030528173.1"/>
    </source>
</evidence>
<dbReference type="RefSeq" id="XP_030528173.1">
    <property type="nucleotide sequence ID" value="XM_030672313.2"/>
</dbReference>
<dbReference type="Proteomes" id="UP000827889">
    <property type="component" value="Chromosome 10"/>
</dbReference>
<sequence>MGKLEGHKTAADEAAKSRLVSDICSASDRAAACSHAVRRGPARVDWYRLLGVEENAELDAIRKQYHKLALQLHPDKNHHPKAEHAFKLVSEAYSCLSDDAKRNAFNLERWRNLCYDCQRIRHTSSASSKLTDGSKAQRTFTGFRDIRERFKEEARVIESCLRAAAALKQETIHISSNTTCASKTHLGNARRESPVFDPSLYKADGYPHLRTRTHKMPGNFRCSSQRERNKSAELGSPIFMGKKTSAGEGMRSRSVCLRS</sequence>
<dbReference type="InterPro" id="IPR018253">
    <property type="entry name" value="DnaJ_domain_CS"/>
</dbReference>
<dbReference type="SUPFAM" id="SSF46565">
    <property type="entry name" value="Chaperone J-domain"/>
    <property type="match status" value="1"/>
</dbReference>
<dbReference type="PANTHER" id="PTHR44137">
    <property type="entry name" value="BNAC03G44070D PROTEIN"/>
    <property type="match status" value="1"/>
</dbReference>
<evidence type="ECO:0000256" key="1">
    <source>
        <dbReference type="SAM" id="MobiDB-lite"/>
    </source>
</evidence>
<dbReference type="InterPro" id="IPR001623">
    <property type="entry name" value="DnaJ_domain"/>
</dbReference>
<dbReference type="Pfam" id="PF00226">
    <property type="entry name" value="DnaJ"/>
    <property type="match status" value="1"/>
</dbReference>
<dbReference type="AlphaFoldDB" id="A0A8B8P2S7"/>
<keyword evidence="3" id="KW-1185">Reference proteome</keyword>
<dbReference type="GeneID" id="115739298"/>
<dbReference type="PANTHER" id="PTHR44137:SF13">
    <property type="entry name" value="CHAPERONE DNAJ-DOMAIN SUPERFAMILY PROTEIN"/>
    <property type="match status" value="1"/>
</dbReference>
<feature type="domain" description="J" evidence="2">
    <location>
        <begin position="45"/>
        <end position="109"/>
    </location>
</feature>
<dbReference type="PRINTS" id="PR00625">
    <property type="entry name" value="JDOMAIN"/>
</dbReference>
<accession>A0A8B8P2S7</accession>
<dbReference type="CDD" id="cd06257">
    <property type="entry name" value="DnaJ"/>
    <property type="match status" value="1"/>
</dbReference>
<dbReference type="PROSITE" id="PS50076">
    <property type="entry name" value="DNAJ_2"/>
    <property type="match status" value="1"/>
</dbReference>
<evidence type="ECO:0000313" key="3">
    <source>
        <dbReference type="Proteomes" id="UP000827889"/>
    </source>
</evidence>
<evidence type="ECO:0000259" key="2">
    <source>
        <dbReference type="PROSITE" id="PS50076"/>
    </source>
</evidence>
<gene>
    <name evidence="4" type="primary">LOC115739298</name>
</gene>
<protein>
    <submittedName>
        <fullName evidence="4">Chaperone protein DnaJ-like</fullName>
    </submittedName>
</protein>
<feature type="region of interest" description="Disordered" evidence="1">
    <location>
        <begin position="238"/>
        <end position="259"/>
    </location>
</feature>
<dbReference type="KEGG" id="rarg:115739298"/>
<dbReference type="PROSITE" id="PS00636">
    <property type="entry name" value="DNAJ_1"/>
    <property type="match status" value="1"/>
</dbReference>
<name>A0A8B8P2S7_9MYRT</name>
<organism evidence="3 4">
    <name type="scientific">Rhodamnia argentea</name>
    <dbReference type="NCBI Taxonomy" id="178133"/>
    <lineage>
        <taxon>Eukaryota</taxon>
        <taxon>Viridiplantae</taxon>
        <taxon>Streptophyta</taxon>
        <taxon>Embryophyta</taxon>
        <taxon>Tracheophyta</taxon>
        <taxon>Spermatophyta</taxon>
        <taxon>Magnoliopsida</taxon>
        <taxon>eudicotyledons</taxon>
        <taxon>Gunneridae</taxon>
        <taxon>Pentapetalae</taxon>
        <taxon>rosids</taxon>
        <taxon>malvids</taxon>
        <taxon>Myrtales</taxon>
        <taxon>Myrtaceae</taxon>
        <taxon>Myrtoideae</taxon>
        <taxon>Myrteae</taxon>
        <taxon>Australasian group</taxon>
        <taxon>Rhodamnia</taxon>
    </lineage>
</organism>